<dbReference type="RefSeq" id="WP_070116660.1">
    <property type="nucleotide sequence ID" value="NZ_CAXATG010000001.1"/>
</dbReference>
<gene>
    <name evidence="1" type="ORF">PHACT_07785</name>
</gene>
<accession>A0A1E8CKT6</accession>
<evidence type="ECO:0000313" key="1">
    <source>
        <dbReference type="EMBL" id="OFE13049.1"/>
    </source>
</evidence>
<sequence>MLMRKMELPQRYNERTLSEMRDVFPQCAERELQRWARARIYFLLGRQPGDCLNELRDIACWIRDEHSHWLLHDWFWDEYVRINCRADA</sequence>
<dbReference type="STRING" id="1524254.PHACT_07785"/>
<name>A0A1E8CKT6_9GAMM</name>
<comment type="caution">
    <text evidence="1">The sequence shown here is derived from an EMBL/GenBank/DDBJ whole genome shotgun (WGS) entry which is preliminary data.</text>
</comment>
<protein>
    <submittedName>
        <fullName evidence="1">Uncharacterized protein</fullName>
    </submittedName>
</protein>
<proteinExistence type="predicted"/>
<dbReference type="AlphaFoldDB" id="A0A1E8CKT6"/>
<evidence type="ECO:0000313" key="2">
    <source>
        <dbReference type="Proteomes" id="UP000175669"/>
    </source>
</evidence>
<organism evidence="1 2">
    <name type="scientific">Pseudohongiella acticola</name>
    <dbReference type="NCBI Taxonomy" id="1524254"/>
    <lineage>
        <taxon>Bacteria</taxon>
        <taxon>Pseudomonadati</taxon>
        <taxon>Pseudomonadota</taxon>
        <taxon>Gammaproteobacteria</taxon>
        <taxon>Pseudomonadales</taxon>
        <taxon>Pseudohongiellaceae</taxon>
        <taxon>Pseudohongiella</taxon>
    </lineage>
</organism>
<dbReference type="Proteomes" id="UP000175669">
    <property type="component" value="Unassembled WGS sequence"/>
</dbReference>
<keyword evidence="2" id="KW-1185">Reference proteome</keyword>
<dbReference type="EMBL" id="MASR01000001">
    <property type="protein sequence ID" value="OFE13049.1"/>
    <property type="molecule type" value="Genomic_DNA"/>
</dbReference>
<reference evidence="2" key="1">
    <citation type="submission" date="2016-07" db="EMBL/GenBank/DDBJ databases">
        <authorList>
            <person name="Florea S."/>
            <person name="Webb J.S."/>
            <person name="Jaromczyk J."/>
            <person name="Schardl C.L."/>
        </authorList>
    </citation>
    <scope>NUCLEOTIDE SEQUENCE [LARGE SCALE GENOMIC DNA]</scope>
    <source>
        <strain evidence="2">KCTC 42131</strain>
    </source>
</reference>